<gene>
    <name evidence="2" type="ORF">SAMN04489726_6180</name>
</gene>
<keyword evidence="3" id="KW-1185">Reference proteome</keyword>
<keyword evidence="1" id="KW-0472">Membrane</keyword>
<dbReference type="EMBL" id="LT629701">
    <property type="protein sequence ID" value="SDN34913.1"/>
    <property type="molecule type" value="Genomic_DNA"/>
</dbReference>
<organism evidence="2 3">
    <name type="scientific">Allokutzneria albata</name>
    <name type="common">Kibdelosporangium albatum</name>
    <dbReference type="NCBI Taxonomy" id="211114"/>
    <lineage>
        <taxon>Bacteria</taxon>
        <taxon>Bacillati</taxon>
        <taxon>Actinomycetota</taxon>
        <taxon>Actinomycetes</taxon>
        <taxon>Pseudonocardiales</taxon>
        <taxon>Pseudonocardiaceae</taxon>
        <taxon>Allokutzneria</taxon>
    </lineage>
</organism>
<keyword evidence="1" id="KW-1133">Transmembrane helix</keyword>
<feature type="transmembrane region" description="Helical" evidence="1">
    <location>
        <begin position="60"/>
        <end position="82"/>
    </location>
</feature>
<name>A0A1H0APA6_ALLAB</name>
<dbReference type="Proteomes" id="UP000183376">
    <property type="component" value="Chromosome I"/>
</dbReference>
<evidence type="ECO:0000313" key="2">
    <source>
        <dbReference type="EMBL" id="SDN34913.1"/>
    </source>
</evidence>
<sequence length="330" mass="35866">MTDHDRLRDVLRPIRDDVGEMSEEAFRSGRARLLAATRGRELPRVHRVSGNEPPKQSRRAALLIAAAAAAVVVVGGAGVAYWNSDDIAQPAATPAVVLPSEMPSDPLNRAGELAARVADEQQRPNQFRYFAERRFVGETVTLTEWWVPADRHAEWAARRDNGELLHGYGNVFPTLSLGETEAVREHFVAELPRDPRLLYTQFAERAKGSEAAHRVAFQYVKSLLAGSMVPADLRGPLFQVLGRVPGIEVTDGAAVRGGGSGVSLAIRYGGIRDELVISTEDGRLLGTRSVVVEPSPKILDGLRARVQGEIIEETRYDTGIVNGVGERPGG</sequence>
<accession>A0A1H0APA6</accession>
<keyword evidence="1" id="KW-0812">Transmembrane</keyword>
<reference evidence="2 3" key="1">
    <citation type="submission" date="2016-10" db="EMBL/GenBank/DDBJ databases">
        <authorList>
            <person name="de Groot N.N."/>
        </authorList>
    </citation>
    <scope>NUCLEOTIDE SEQUENCE [LARGE SCALE GENOMIC DNA]</scope>
    <source>
        <strain evidence="2 3">DSM 44149</strain>
    </source>
</reference>
<dbReference type="OrthoDB" id="3701229at2"/>
<dbReference type="STRING" id="211114.SAMN04489726_6180"/>
<dbReference type="RefSeq" id="WP_030428273.1">
    <property type="nucleotide sequence ID" value="NZ_JOEF01000003.1"/>
</dbReference>
<dbReference type="AlphaFoldDB" id="A0A1H0APA6"/>
<protein>
    <submittedName>
        <fullName evidence="2">Uncharacterized protein</fullName>
    </submittedName>
</protein>
<evidence type="ECO:0000256" key="1">
    <source>
        <dbReference type="SAM" id="Phobius"/>
    </source>
</evidence>
<evidence type="ECO:0000313" key="3">
    <source>
        <dbReference type="Proteomes" id="UP000183376"/>
    </source>
</evidence>
<proteinExistence type="predicted"/>